<evidence type="ECO:0000313" key="1">
    <source>
        <dbReference type="EMBL" id="KAK8579014.1"/>
    </source>
</evidence>
<comment type="caution">
    <text evidence="1">The sequence shown here is derived from an EMBL/GenBank/DDBJ whole genome shotgun (WGS) entry which is preliminary data.</text>
</comment>
<organism evidence="1 2">
    <name type="scientific">Hibiscus sabdariffa</name>
    <name type="common">roselle</name>
    <dbReference type="NCBI Taxonomy" id="183260"/>
    <lineage>
        <taxon>Eukaryota</taxon>
        <taxon>Viridiplantae</taxon>
        <taxon>Streptophyta</taxon>
        <taxon>Embryophyta</taxon>
        <taxon>Tracheophyta</taxon>
        <taxon>Spermatophyta</taxon>
        <taxon>Magnoliopsida</taxon>
        <taxon>eudicotyledons</taxon>
        <taxon>Gunneridae</taxon>
        <taxon>Pentapetalae</taxon>
        <taxon>rosids</taxon>
        <taxon>malvids</taxon>
        <taxon>Malvales</taxon>
        <taxon>Malvaceae</taxon>
        <taxon>Malvoideae</taxon>
        <taxon>Hibiscus</taxon>
    </lineage>
</organism>
<reference evidence="1 2" key="1">
    <citation type="journal article" date="2024" name="G3 (Bethesda)">
        <title>Genome assembly of Hibiscus sabdariffa L. provides insights into metabolisms of medicinal natural products.</title>
        <authorList>
            <person name="Kim T."/>
        </authorList>
    </citation>
    <scope>NUCLEOTIDE SEQUENCE [LARGE SCALE GENOMIC DNA]</scope>
    <source>
        <strain evidence="1">TK-2024</strain>
        <tissue evidence="1">Old leaves</tissue>
    </source>
</reference>
<dbReference type="Proteomes" id="UP001472677">
    <property type="component" value="Unassembled WGS sequence"/>
</dbReference>
<keyword evidence="2" id="KW-1185">Reference proteome</keyword>
<accession>A0ABR2FDL1</accession>
<name>A0ABR2FDL1_9ROSI</name>
<protein>
    <submittedName>
        <fullName evidence="1">Uncharacterized protein</fullName>
    </submittedName>
</protein>
<gene>
    <name evidence="1" type="ORF">V6N12_069349</name>
</gene>
<dbReference type="EMBL" id="JBBPBM010000006">
    <property type="protein sequence ID" value="KAK8579014.1"/>
    <property type="molecule type" value="Genomic_DNA"/>
</dbReference>
<evidence type="ECO:0000313" key="2">
    <source>
        <dbReference type="Proteomes" id="UP001472677"/>
    </source>
</evidence>
<proteinExistence type="predicted"/>
<sequence length="97" mass="11129">MDGFRIKVFIAKEIDSKNSKHQVLEVKPLDRNMSLRDDRSFKDVLVGVEKTRSKVLNKENHGNEIESISDKTTVRVSIVVKELENQNTNHLALPKTQ</sequence>